<keyword evidence="3" id="KW-1185">Reference proteome</keyword>
<organism evidence="2 3">
    <name type="scientific">Dreissena polymorpha</name>
    <name type="common">Zebra mussel</name>
    <name type="synonym">Mytilus polymorpha</name>
    <dbReference type="NCBI Taxonomy" id="45954"/>
    <lineage>
        <taxon>Eukaryota</taxon>
        <taxon>Metazoa</taxon>
        <taxon>Spiralia</taxon>
        <taxon>Lophotrochozoa</taxon>
        <taxon>Mollusca</taxon>
        <taxon>Bivalvia</taxon>
        <taxon>Autobranchia</taxon>
        <taxon>Heteroconchia</taxon>
        <taxon>Euheterodonta</taxon>
        <taxon>Imparidentia</taxon>
        <taxon>Neoheterodontei</taxon>
        <taxon>Myida</taxon>
        <taxon>Dreissenoidea</taxon>
        <taxon>Dreissenidae</taxon>
        <taxon>Dreissena</taxon>
    </lineage>
</organism>
<comment type="caution">
    <text evidence="2">The sequence shown here is derived from an EMBL/GenBank/DDBJ whole genome shotgun (WGS) entry which is preliminary data.</text>
</comment>
<dbReference type="Proteomes" id="UP000828390">
    <property type="component" value="Unassembled WGS sequence"/>
</dbReference>
<gene>
    <name evidence="2" type="ORF">DPMN_085597</name>
</gene>
<reference evidence="2" key="1">
    <citation type="journal article" date="2019" name="bioRxiv">
        <title>The Genome of the Zebra Mussel, Dreissena polymorpha: A Resource for Invasive Species Research.</title>
        <authorList>
            <person name="McCartney M.A."/>
            <person name="Auch B."/>
            <person name="Kono T."/>
            <person name="Mallez S."/>
            <person name="Zhang Y."/>
            <person name="Obille A."/>
            <person name="Becker A."/>
            <person name="Abrahante J.E."/>
            <person name="Garbe J."/>
            <person name="Badalamenti J.P."/>
            <person name="Herman A."/>
            <person name="Mangelson H."/>
            <person name="Liachko I."/>
            <person name="Sullivan S."/>
            <person name="Sone E.D."/>
            <person name="Koren S."/>
            <person name="Silverstein K.A.T."/>
            <person name="Beckman K.B."/>
            <person name="Gohl D.M."/>
        </authorList>
    </citation>
    <scope>NUCLEOTIDE SEQUENCE</scope>
    <source>
        <strain evidence="2">Duluth1</strain>
        <tissue evidence="2">Whole animal</tissue>
    </source>
</reference>
<accession>A0A9D3YG22</accession>
<proteinExistence type="predicted"/>
<protein>
    <submittedName>
        <fullName evidence="2">Uncharacterized protein</fullName>
    </submittedName>
</protein>
<evidence type="ECO:0000256" key="1">
    <source>
        <dbReference type="SAM" id="MobiDB-lite"/>
    </source>
</evidence>
<feature type="compositionally biased region" description="Polar residues" evidence="1">
    <location>
        <begin position="47"/>
        <end position="57"/>
    </location>
</feature>
<evidence type="ECO:0000313" key="2">
    <source>
        <dbReference type="EMBL" id="KAH3698081.1"/>
    </source>
</evidence>
<sequence length="85" mass="9165">MHIESSITLPADTGSQLTALNANLKHGISDRNGNISAPTEEGAAELTASTIRVNETETASEKRSPTKIQDIQPTADMVFFSKYMN</sequence>
<feature type="region of interest" description="Disordered" evidence="1">
    <location>
        <begin position="27"/>
        <end position="71"/>
    </location>
</feature>
<evidence type="ECO:0000313" key="3">
    <source>
        <dbReference type="Proteomes" id="UP000828390"/>
    </source>
</evidence>
<name>A0A9D3YG22_DREPO</name>
<dbReference type="AlphaFoldDB" id="A0A9D3YG22"/>
<dbReference type="EMBL" id="JAIWYP010000016">
    <property type="protein sequence ID" value="KAH3698081.1"/>
    <property type="molecule type" value="Genomic_DNA"/>
</dbReference>
<reference evidence="2" key="2">
    <citation type="submission" date="2020-11" db="EMBL/GenBank/DDBJ databases">
        <authorList>
            <person name="McCartney M.A."/>
            <person name="Auch B."/>
            <person name="Kono T."/>
            <person name="Mallez S."/>
            <person name="Becker A."/>
            <person name="Gohl D.M."/>
            <person name="Silverstein K.A.T."/>
            <person name="Koren S."/>
            <person name="Bechman K.B."/>
            <person name="Herman A."/>
            <person name="Abrahante J.E."/>
            <person name="Garbe J."/>
        </authorList>
    </citation>
    <scope>NUCLEOTIDE SEQUENCE</scope>
    <source>
        <strain evidence="2">Duluth1</strain>
        <tissue evidence="2">Whole animal</tissue>
    </source>
</reference>